<dbReference type="SUPFAM" id="SSF53335">
    <property type="entry name" value="S-adenosyl-L-methionine-dependent methyltransferases"/>
    <property type="match status" value="1"/>
</dbReference>
<dbReference type="Proteomes" id="UP000094869">
    <property type="component" value="Unassembled WGS sequence"/>
</dbReference>
<evidence type="ECO:0000259" key="1">
    <source>
        <dbReference type="Pfam" id="PF08241"/>
    </source>
</evidence>
<feature type="domain" description="Methyltransferase type 11" evidence="1">
    <location>
        <begin position="46"/>
        <end position="138"/>
    </location>
</feature>
<dbReference type="Pfam" id="PF08241">
    <property type="entry name" value="Methyltransf_11"/>
    <property type="match status" value="1"/>
</dbReference>
<evidence type="ECO:0000313" key="7">
    <source>
        <dbReference type="Proteomes" id="UP000094869"/>
    </source>
</evidence>
<dbReference type="Proteomes" id="UP000094067">
    <property type="component" value="Unassembled WGS sequence"/>
</dbReference>
<dbReference type="OrthoDB" id="9808140at2"/>
<proteinExistence type="predicted"/>
<dbReference type="GO" id="GO:0043770">
    <property type="term" value="F:demethylmenaquinone methyltransferase activity"/>
    <property type="evidence" value="ECO:0007669"/>
    <property type="project" value="UniProtKB-EC"/>
</dbReference>
<dbReference type="AlphaFoldDB" id="A0A1E2ZZ79"/>
<dbReference type="RefSeq" id="WP_044970091.1">
    <property type="nucleotide sequence ID" value="NZ_DAWDRA010000163.1"/>
</dbReference>
<reference evidence="3 6" key="3">
    <citation type="submission" date="2016-08" db="EMBL/GenBank/DDBJ databases">
        <authorList>
            <person name="Seilhamer J.J."/>
        </authorList>
    </citation>
    <scope>NUCLEOTIDE SEQUENCE [LARGE SCALE GENOMIC DNA]</scope>
    <source>
        <strain evidence="3 6">NML150140-1</strain>
    </source>
</reference>
<accession>A0A1E2ZZ79</accession>
<dbReference type="Gene3D" id="3.40.50.150">
    <property type="entry name" value="Vaccinia Virus protein VP39"/>
    <property type="match status" value="1"/>
</dbReference>
<sequence>MKEESNINFWQKVAFLYGPFMKNSHKLYENICRRIKPDLNRDMDVLELACGSGQLSFALAQYVRHWEATDFSEKMIEEAKKKEHSSRLFFSVQDATALPYAPASFDVVVIANALHIMPYPEKALAEISRVLKPGGILYAPTFVQIEGKMPKFRMRMMEGIGFHTYHKWNAGELIAFVSEHGFTPMKHGILYEGLLPLCFLKARKERQ</sequence>
<dbReference type="Proteomes" id="UP000094271">
    <property type="component" value="Unassembled WGS sequence"/>
</dbReference>
<dbReference type="PANTHER" id="PTHR43591">
    <property type="entry name" value="METHYLTRANSFERASE"/>
    <property type="match status" value="1"/>
</dbReference>
<gene>
    <name evidence="2" type="primary">ubiE_3</name>
    <name evidence="3" type="ORF">BEI59_34075</name>
    <name evidence="2" type="ORF">BEI61_05780</name>
    <name evidence="4" type="ORF">BEI63_19730</name>
</gene>
<reference evidence="2 5" key="1">
    <citation type="submission" date="2016-07" db="EMBL/GenBank/DDBJ databases">
        <title>Characterization of isolates of Eisenbergiella tayi derived from blood cultures, using whole genome sequencing.</title>
        <authorList>
            <person name="Burdz T."/>
            <person name="Wiebe D."/>
            <person name="Huynh C."/>
            <person name="Bernard K."/>
        </authorList>
    </citation>
    <scope>NUCLEOTIDE SEQUENCE [LARGE SCALE GENOMIC DNA]</scope>
    <source>
        <strain evidence="2 5">NML 110608</strain>
    </source>
</reference>
<dbReference type="EMBL" id="MEHA01000046">
    <property type="protein sequence ID" value="ODR38388.1"/>
    <property type="molecule type" value="Genomic_DNA"/>
</dbReference>
<evidence type="ECO:0000313" key="6">
    <source>
        <dbReference type="Proteomes" id="UP000094271"/>
    </source>
</evidence>
<organism evidence="2 5">
    <name type="scientific">Eisenbergiella tayi</name>
    <dbReference type="NCBI Taxonomy" id="1432052"/>
    <lineage>
        <taxon>Bacteria</taxon>
        <taxon>Bacillati</taxon>
        <taxon>Bacillota</taxon>
        <taxon>Clostridia</taxon>
        <taxon>Lachnospirales</taxon>
        <taxon>Lachnospiraceae</taxon>
        <taxon>Eisenbergiella</taxon>
    </lineage>
</organism>
<keyword evidence="2" id="KW-0808">Transferase</keyword>
<keyword evidence="2" id="KW-0489">Methyltransferase</keyword>
<dbReference type="PANTHER" id="PTHR43591:SF110">
    <property type="entry name" value="RHODANESE DOMAIN-CONTAINING PROTEIN"/>
    <property type="match status" value="1"/>
</dbReference>
<comment type="caution">
    <text evidence="2">The sequence shown here is derived from an EMBL/GenBank/DDBJ whole genome shotgun (WGS) entry which is preliminary data.</text>
</comment>
<keyword evidence="7" id="KW-1185">Reference proteome</keyword>
<protein>
    <submittedName>
        <fullName evidence="2 3">Methyltransferase</fullName>
        <ecNumber evidence="2">2.1.1.163</ecNumber>
    </submittedName>
</protein>
<dbReference type="InterPro" id="IPR029063">
    <property type="entry name" value="SAM-dependent_MTases_sf"/>
</dbReference>
<dbReference type="GO" id="GO:0032259">
    <property type="term" value="P:methylation"/>
    <property type="evidence" value="ECO:0007669"/>
    <property type="project" value="UniProtKB-KW"/>
</dbReference>
<dbReference type="InterPro" id="IPR013216">
    <property type="entry name" value="Methyltransf_11"/>
</dbReference>
<dbReference type="GO" id="GO:0008757">
    <property type="term" value="F:S-adenosylmethionine-dependent methyltransferase activity"/>
    <property type="evidence" value="ECO:0007669"/>
    <property type="project" value="InterPro"/>
</dbReference>
<reference evidence="4 7" key="2">
    <citation type="submission" date="2016-08" db="EMBL/GenBank/DDBJ databases">
        <title>Characterization of Isolates of Eisenbergiella tayi Derived from Blood Cultures, Using Whole Genome Sequencing.</title>
        <authorList>
            <person name="Bernier A.-M."/>
            <person name="Burdz T."/>
            <person name="Wiebe D."/>
            <person name="Bernard K."/>
        </authorList>
    </citation>
    <scope>NUCLEOTIDE SEQUENCE [LARGE SCALE GENOMIC DNA]</scope>
    <source>
        <strain evidence="4 7">NML120146</strain>
    </source>
</reference>
<dbReference type="CDD" id="cd02440">
    <property type="entry name" value="AdoMet_MTases"/>
    <property type="match status" value="1"/>
</dbReference>
<evidence type="ECO:0000313" key="4">
    <source>
        <dbReference type="EMBL" id="ODR52654.1"/>
    </source>
</evidence>
<dbReference type="PATRIC" id="fig|1432052.4.peg.6405"/>
<dbReference type="EC" id="2.1.1.163" evidence="2"/>
<name>A0A1E2ZZ79_9FIRM</name>
<evidence type="ECO:0000313" key="5">
    <source>
        <dbReference type="Proteomes" id="UP000094067"/>
    </source>
</evidence>
<evidence type="ECO:0000313" key="3">
    <source>
        <dbReference type="EMBL" id="ODR38388.1"/>
    </source>
</evidence>
<evidence type="ECO:0000313" key="2">
    <source>
        <dbReference type="EMBL" id="ODM01788.1"/>
    </source>
</evidence>
<dbReference type="EMBL" id="MEHD01000029">
    <property type="protein sequence ID" value="ODR52654.1"/>
    <property type="molecule type" value="Genomic_DNA"/>
</dbReference>
<dbReference type="EMBL" id="MCGH01000005">
    <property type="protein sequence ID" value="ODM01788.1"/>
    <property type="molecule type" value="Genomic_DNA"/>
</dbReference>